<dbReference type="Proteomes" id="UP000268093">
    <property type="component" value="Unassembled WGS sequence"/>
</dbReference>
<sequence length="132" mass="15337">MLCNKQTRPKPQKPPSGDRRSETRECLPDWASSLTTAVRVDSAVSLSIARNLEEVSELTHNVWRQATIETTKANRYHRRRLKKRWKGGMLSWIECCKTYSCRAWASLRPGGPCSYARYLFYARMDMGMHEPK</sequence>
<gene>
    <name evidence="2" type="ORF">BC936DRAFT_147594</name>
</gene>
<evidence type="ECO:0000256" key="1">
    <source>
        <dbReference type="SAM" id="MobiDB-lite"/>
    </source>
</evidence>
<name>A0A433D4Z1_9FUNG</name>
<comment type="caution">
    <text evidence="2">The sequence shown here is derived from an EMBL/GenBank/DDBJ whole genome shotgun (WGS) entry which is preliminary data.</text>
</comment>
<evidence type="ECO:0000313" key="2">
    <source>
        <dbReference type="EMBL" id="RUP45912.1"/>
    </source>
</evidence>
<evidence type="ECO:0000313" key="3">
    <source>
        <dbReference type="Proteomes" id="UP000268093"/>
    </source>
</evidence>
<keyword evidence="3" id="KW-1185">Reference proteome</keyword>
<dbReference type="EMBL" id="RBNI01006623">
    <property type="protein sequence ID" value="RUP45912.1"/>
    <property type="molecule type" value="Genomic_DNA"/>
</dbReference>
<accession>A0A433D4Z1</accession>
<organism evidence="2 3">
    <name type="scientific">Jimgerdemannia flammicorona</name>
    <dbReference type="NCBI Taxonomy" id="994334"/>
    <lineage>
        <taxon>Eukaryota</taxon>
        <taxon>Fungi</taxon>
        <taxon>Fungi incertae sedis</taxon>
        <taxon>Mucoromycota</taxon>
        <taxon>Mucoromycotina</taxon>
        <taxon>Endogonomycetes</taxon>
        <taxon>Endogonales</taxon>
        <taxon>Endogonaceae</taxon>
        <taxon>Jimgerdemannia</taxon>
    </lineage>
</organism>
<proteinExistence type="predicted"/>
<dbReference type="AlphaFoldDB" id="A0A433D4Z1"/>
<reference evidence="2 3" key="1">
    <citation type="journal article" date="2018" name="New Phytol.">
        <title>Phylogenomics of Endogonaceae and evolution of mycorrhizas within Mucoromycota.</title>
        <authorList>
            <person name="Chang Y."/>
            <person name="Desiro A."/>
            <person name="Na H."/>
            <person name="Sandor L."/>
            <person name="Lipzen A."/>
            <person name="Clum A."/>
            <person name="Barry K."/>
            <person name="Grigoriev I.V."/>
            <person name="Martin F.M."/>
            <person name="Stajich J.E."/>
            <person name="Smith M.E."/>
            <person name="Bonito G."/>
            <person name="Spatafora J.W."/>
        </authorList>
    </citation>
    <scope>NUCLEOTIDE SEQUENCE [LARGE SCALE GENOMIC DNA]</scope>
    <source>
        <strain evidence="2 3">GMNB39</strain>
    </source>
</reference>
<protein>
    <submittedName>
        <fullName evidence="2">Uncharacterized protein</fullName>
    </submittedName>
</protein>
<feature type="region of interest" description="Disordered" evidence="1">
    <location>
        <begin position="1"/>
        <end position="23"/>
    </location>
</feature>